<evidence type="ECO:0000256" key="14">
    <source>
        <dbReference type="ARBA" id="ARBA00023136"/>
    </source>
</evidence>
<comment type="cofactor">
    <cofactor evidence="1">
        <name>Zn(2+)</name>
        <dbReference type="ChEBI" id="CHEBI:29105"/>
    </cofactor>
</comment>
<dbReference type="Proteomes" id="UP001249851">
    <property type="component" value="Unassembled WGS sequence"/>
</dbReference>
<name>A0AAD9VHB0_ACRCE</name>
<dbReference type="GO" id="GO:0031965">
    <property type="term" value="C:nuclear membrane"/>
    <property type="evidence" value="ECO:0007669"/>
    <property type="project" value="UniProtKB-SubCell"/>
</dbReference>
<evidence type="ECO:0000256" key="9">
    <source>
        <dbReference type="ARBA" id="ARBA00022833"/>
    </source>
</evidence>
<evidence type="ECO:0000256" key="8">
    <source>
        <dbReference type="ARBA" id="ARBA00022816"/>
    </source>
</evidence>
<dbReference type="SUPFAM" id="SSF90209">
    <property type="entry name" value="Ran binding protein zinc finger-like"/>
    <property type="match status" value="2"/>
</dbReference>
<feature type="region of interest" description="Disordered" evidence="21">
    <location>
        <begin position="57"/>
        <end position="96"/>
    </location>
</feature>
<evidence type="ECO:0000256" key="6">
    <source>
        <dbReference type="ARBA" id="ARBA00022737"/>
    </source>
</evidence>
<feature type="compositionally biased region" description="Low complexity" evidence="21">
    <location>
        <begin position="479"/>
        <end position="494"/>
    </location>
</feature>
<dbReference type="Gene3D" id="4.10.1060.10">
    <property type="entry name" value="Zinc finger, RanBP2-type"/>
    <property type="match status" value="2"/>
</dbReference>
<dbReference type="GO" id="GO:0051028">
    <property type="term" value="P:mRNA transport"/>
    <property type="evidence" value="ECO:0007669"/>
    <property type="project" value="UniProtKB-KW"/>
</dbReference>
<evidence type="ECO:0000256" key="13">
    <source>
        <dbReference type="ARBA" id="ARBA00023132"/>
    </source>
</evidence>
<feature type="compositionally biased region" description="Low complexity" evidence="21">
    <location>
        <begin position="504"/>
        <end position="520"/>
    </location>
</feature>
<feature type="region of interest" description="Disordered" evidence="21">
    <location>
        <begin position="1087"/>
        <end position="1123"/>
    </location>
</feature>
<dbReference type="GO" id="GO:0008270">
    <property type="term" value="F:zinc ion binding"/>
    <property type="evidence" value="ECO:0007669"/>
    <property type="project" value="UniProtKB-KW"/>
</dbReference>
<evidence type="ECO:0000256" key="7">
    <source>
        <dbReference type="ARBA" id="ARBA00022771"/>
    </source>
</evidence>
<comment type="subcellular location">
    <subcellularLocation>
        <location evidence="2">Nucleus membrane</location>
    </subcellularLocation>
    <subcellularLocation>
        <location evidence="3">Nucleus</location>
        <location evidence="3">Nuclear pore complex</location>
    </subcellularLocation>
</comment>
<feature type="compositionally biased region" description="Low complexity" evidence="21">
    <location>
        <begin position="273"/>
        <end position="286"/>
    </location>
</feature>
<evidence type="ECO:0000256" key="18">
    <source>
        <dbReference type="ARBA" id="ARBA00078197"/>
    </source>
</evidence>
<dbReference type="PROSITE" id="PS50199">
    <property type="entry name" value="ZF_RANBP2_2"/>
    <property type="match status" value="2"/>
</dbReference>
<dbReference type="Pfam" id="PF08604">
    <property type="entry name" value="Nup153"/>
    <property type="match status" value="1"/>
</dbReference>
<gene>
    <name evidence="23" type="ORF">P5673_000713</name>
</gene>
<feature type="compositionally biased region" description="Polar residues" evidence="21">
    <location>
        <begin position="1101"/>
        <end position="1118"/>
    </location>
</feature>
<feature type="compositionally biased region" description="Low complexity" evidence="21">
    <location>
        <begin position="83"/>
        <end position="92"/>
    </location>
</feature>
<sequence>MGDQPGAGGSRSYKIRGYTRERQSAKPYARPSAPRKGVIETVKDFFSPSWLVDLFKGNQRSRNVERENASVEEGNDEASQTVEENSNSTSNERSCISSDISATSKVGNGQLRSSFGPGYFSSVLRQREVSSDISTTSRPSRTFGLSSGFDRLVAHSTSSAISEGFEREVPRSRHENENTLQMDTVVEEDVVVNYGDRQESVKPERIITSTPALCTSASSKRKAKTSIFGEPMSVAAVSLSRTTTTAVPHFFSPLSESQHGRKGNTSIFGEPVSGTETSTSRTASSSRPRLFVPSNESRPGPQPFSFSKNRPSFSTSAFGSPFSPKANPSVGFDSPFYQGKTTYGGASSKHSTGHKRLRRNSPTLGEPSQPVRKVITPKPLSSVGSSSVTSQTAKRILEALESMSSPLIDARKIPTPPISPSASPLSFSPSQRKRPPSQAVGSSRTLKAHFPGPPVQDLSAPQQASISRLKSKDTTSPDTAAMSSSSLLSTATTTIPTFSKSSVSSFTPTPLPISLSPSSSDTKAGGKVKSSRSRAHYSQIGRAEGNIENEVVNPIPEVKAAVPLPLPNGKSLPSFSFTLSAQSRVSNSQTNELSPKVSSTAKEDLTKNNFKFSKPTEKVQIDSQDSSSMTNQNSSNKITFSFSQPATKSNVSSNDMTSVVKQGNGLALKEKQMENSVEPNNNLLNKFAPLPGSWTCDTCLVSNKSTDTKCVACQASKPSTGNPAPKRLGPVDNDLMRTFAPPADSHMLSNDSSKSKCVTYESPQPGAKQSSLPSKTLVNTDSDLMKKFAPSKGEWDCDTCLVPNKSTERSCVACQSPKPGGGNTAKETAITFGVTDNSLAAKFAPPSGHGTCLGPNKAEDSACVASNTAKPGSKQGSVISSQGFSFSRGQSISSSPFTFGVKKNLSDANAASLPLGVETKGTEETEKKTFMFGSDAEGQSKKSDSNVVDSSNELPASVTFGVPAAQMNVKDEGEKPNISLPFTFGQSTVNHVVKDNSTKTPTFSFGIKTSQVAAKASTDGVTSEIMQASTASDKPNSIAAAATLGFLKVPEIKDPIKSTADQTSVQKVTGMNIAEAAKAGLLAVPTSGEKKENENPPPNVNLFTPSKAQSAPATKQETGSGFSFAESSSSAALTPFQFGAPTTSSSATTEAFGQLQGGTASSKPPFQFGGLTTSATSSSSQVTSTAAVTQFPFSFSTNTIAPVKTATEPPFNFTANTGAPVSTPATTFSFSANTASAGTISTGAGGMFQFSAGSADNKPIGQGGSLPLFQFGASNPNPVTSTVTQQGQVTFGMPTLPESSSSNPAKPFGFNPGSTGQGLPFPVPKVSEVSTDQPAIFSFSTQSAKQDANFPIFGAPQPSSNQASAMPFMFGSTPNSTSTASEETMEADGSNSATNLFASSGTATGPQFGSVAPNSGFNFGAPSAPGVGNFNFGATQANTGVNTFAFAPNASGSPAFAANIAPGSGAPAQGGFNFAPPASNNSIASPGIFNLGGGSVMPQGNAMFTAGVGRDSGTIQRRMKRAVRRANKR</sequence>
<dbReference type="PANTHER" id="PTHR23193">
    <property type="entry name" value="NUCLEAR PORE COMPLEX PROTEIN NUP"/>
    <property type="match status" value="1"/>
</dbReference>
<feature type="compositionally biased region" description="Basic residues" evidence="21">
    <location>
        <begin position="1517"/>
        <end position="1529"/>
    </location>
</feature>
<proteinExistence type="inferred from homology"/>
<dbReference type="GO" id="GO:0005643">
    <property type="term" value="C:nuclear pore"/>
    <property type="evidence" value="ECO:0007669"/>
    <property type="project" value="UniProtKB-SubCell"/>
</dbReference>
<feature type="compositionally biased region" description="Low complexity" evidence="21">
    <location>
        <begin position="1141"/>
        <end position="1151"/>
    </location>
</feature>
<evidence type="ECO:0000256" key="20">
    <source>
        <dbReference type="PROSITE-ProRule" id="PRU00322"/>
    </source>
</evidence>
<dbReference type="GO" id="GO:0003677">
    <property type="term" value="F:DNA binding"/>
    <property type="evidence" value="ECO:0007669"/>
    <property type="project" value="UniProtKB-KW"/>
</dbReference>
<keyword evidence="6" id="KW-0677">Repeat</keyword>
<reference evidence="23" key="1">
    <citation type="journal article" date="2023" name="G3 (Bethesda)">
        <title>Whole genome assembly and annotation of the endangered Caribbean coral Acropora cervicornis.</title>
        <authorList>
            <person name="Selwyn J.D."/>
            <person name="Vollmer S.V."/>
        </authorList>
    </citation>
    <scope>NUCLEOTIDE SEQUENCE</scope>
    <source>
        <strain evidence="23">K2</strain>
    </source>
</reference>
<protein>
    <recommendedName>
        <fullName evidence="17">Nuclear pore complex protein Nup153</fullName>
    </recommendedName>
    <alternativeName>
        <fullName evidence="19">153 kDa nucleoporin</fullName>
    </alternativeName>
    <alternativeName>
        <fullName evidence="18">Nucleoporin Nup153</fullName>
    </alternativeName>
</protein>
<evidence type="ECO:0000256" key="2">
    <source>
        <dbReference type="ARBA" id="ARBA00004126"/>
    </source>
</evidence>
<keyword evidence="24" id="KW-1185">Reference proteome</keyword>
<feature type="compositionally biased region" description="Polar residues" evidence="21">
    <location>
        <begin position="621"/>
        <end position="637"/>
    </location>
</feature>
<dbReference type="GO" id="GO:0006405">
    <property type="term" value="P:RNA export from nucleus"/>
    <property type="evidence" value="ECO:0007669"/>
    <property type="project" value="TreeGrafter"/>
</dbReference>
<comment type="caution">
    <text evidence="23">The sequence shown here is derived from an EMBL/GenBank/DDBJ whole genome shotgun (WGS) entry which is preliminary data.</text>
</comment>
<feature type="compositionally biased region" description="Polar residues" evidence="21">
    <location>
        <begin position="459"/>
        <end position="469"/>
    </location>
</feature>
<feature type="region of interest" description="Disordered" evidence="21">
    <location>
        <begin position="1141"/>
        <end position="1167"/>
    </location>
</feature>
<evidence type="ECO:0000256" key="17">
    <source>
        <dbReference type="ARBA" id="ARBA00068609"/>
    </source>
</evidence>
<dbReference type="GO" id="GO:0008139">
    <property type="term" value="F:nuclear localization sequence binding"/>
    <property type="evidence" value="ECO:0007669"/>
    <property type="project" value="TreeGrafter"/>
</dbReference>
<evidence type="ECO:0000256" key="3">
    <source>
        <dbReference type="ARBA" id="ARBA00004567"/>
    </source>
</evidence>
<dbReference type="Pfam" id="PF00641">
    <property type="entry name" value="Zn_ribbon_RanBP"/>
    <property type="match status" value="2"/>
</dbReference>
<keyword evidence="12" id="KW-0238">DNA-binding</keyword>
<reference evidence="23" key="2">
    <citation type="journal article" date="2023" name="Science">
        <title>Genomic signatures of disease resistance in endangered staghorn corals.</title>
        <authorList>
            <person name="Vollmer S.V."/>
            <person name="Selwyn J.D."/>
            <person name="Despard B.A."/>
            <person name="Roesel C.L."/>
        </authorList>
    </citation>
    <scope>NUCLEOTIDE SEQUENCE</scope>
    <source>
        <strain evidence="23">K2</strain>
    </source>
</reference>
<organism evidence="23 24">
    <name type="scientific">Acropora cervicornis</name>
    <name type="common">Staghorn coral</name>
    <dbReference type="NCBI Taxonomy" id="6130"/>
    <lineage>
        <taxon>Eukaryota</taxon>
        <taxon>Metazoa</taxon>
        <taxon>Cnidaria</taxon>
        <taxon>Anthozoa</taxon>
        <taxon>Hexacorallia</taxon>
        <taxon>Scleractinia</taxon>
        <taxon>Astrocoeniina</taxon>
        <taxon>Acroporidae</taxon>
        <taxon>Acropora</taxon>
    </lineage>
</organism>
<keyword evidence="15" id="KW-0539">Nucleus</keyword>
<dbReference type="PANTHER" id="PTHR23193:SF23">
    <property type="entry name" value="NUCLEAR PORE COMPLEX PROTEIN NUP153"/>
    <property type="match status" value="1"/>
</dbReference>
<feature type="region of interest" description="Disordered" evidence="21">
    <location>
        <begin position="1"/>
        <end position="37"/>
    </location>
</feature>
<dbReference type="GO" id="GO:0017056">
    <property type="term" value="F:structural constituent of nuclear pore"/>
    <property type="evidence" value="ECO:0007669"/>
    <property type="project" value="TreeGrafter"/>
</dbReference>
<evidence type="ECO:0000256" key="5">
    <source>
        <dbReference type="ARBA" id="ARBA00022723"/>
    </source>
</evidence>
<keyword evidence="7 20" id="KW-0863">Zinc-finger</keyword>
<evidence type="ECO:0000256" key="21">
    <source>
        <dbReference type="SAM" id="MobiDB-lite"/>
    </source>
</evidence>
<feature type="region of interest" description="Disordered" evidence="21">
    <location>
        <begin position="406"/>
        <end position="542"/>
    </location>
</feature>
<evidence type="ECO:0000313" key="24">
    <source>
        <dbReference type="Proteomes" id="UP001249851"/>
    </source>
</evidence>
<keyword evidence="8" id="KW-0509">mRNA transport</keyword>
<evidence type="ECO:0000256" key="16">
    <source>
        <dbReference type="ARBA" id="ARBA00060842"/>
    </source>
</evidence>
<dbReference type="InterPro" id="IPR013913">
    <property type="entry name" value="Nup153_N"/>
</dbReference>
<accession>A0AAD9VHB0</accession>
<keyword evidence="9" id="KW-0862">Zinc</keyword>
<evidence type="ECO:0000256" key="15">
    <source>
        <dbReference type="ARBA" id="ARBA00023242"/>
    </source>
</evidence>
<feature type="region of interest" description="Disordered" evidence="21">
    <location>
        <begin position="1507"/>
        <end position="1529"/>
    </location>
</feature>
<evidence type="ECO:0000256" key="12">
    <source>
        <dbReference type="ARBA" id="ARBA00023125"/>
    </source>
</evidence>
<comment type="similarity">
    <text evidence="16">Belongs to the NUP153 family.</text>
</comment>
<evidence type="ECO:0000256" key="1">
    <source>
        <dbReference type="ARBA" id="ARBA00001947"/>
    </source>
</evidence>
<feature type="compositionally biased region" description="Low complexity" evidence="21">
    <location>
        <begin position="381"/>
        <end position="390"/>
    </location>
</feature>
<dbReference type="SMART" id="SM00547">
    <property type="entry name" value="ZnF_RBZ"/>
    <property type="match status" value="2"/>
</dbReference>
<feature type="region of interest" description="Disordered" evidence="21">
    <location>
        <begin position="741"/>
        <end position="775"/>
    </location>
</feature>
<dbReference type="GO" id="GO:0006606">
    <property type="term" value="P:protein import into nucleus"/>
    <property type="evidence" value="ECO:0007669"/>
    <property type="project" value="TreeGrafter"/>
</dbReference>
<evidence type="ECO:0000256" key="11">
    <source>
        <dbReference type="ARBA" id="ARBA00023010"/>
    </source>
</evidence>
<dbReference type="EMBL" id="JARQWQ010000001">
    <property type="protein sequence ID" value="KAK2574531.1"/>
    <property type="molecule type" value="Genomic_DNA"/>
</dbReference>
<keyword evidence="4" id="KW-0813">Transport</keyword>
<feature type="region of interest" description="Disordered" evidence="21">
    <location>
        <begin position="251"/>
        <end position="310"/>
    </location>
</feature>
<dbReference type="PROSITE" id="PS01358">
    <property type="entry name" value="ZF_RANBP2_1"/>
    <property type="match status" value="2"/>
</dbReference>
<dbReference type="InterPro" id="IPR026054">
    <property type="entry name" value="Nucleoporin"/>
</dbReference>
<evidence type="ECO:0000256" key="10">
    <source>
        <dbReference type="ARBA" id="ARBA00022927"/>
    </source>
</evidence>
<feature type="region of interest" description="Disordered" evidence="21">
    <location>
        <begin position="341"/>
        <end position="390"/>
    </location>
</feature>
<feature type="compositionally biased region" description="Low complexity" evidence="21">
    <location>
        <begin position="420"/>
        <end position="430"/>
    </location>
</feature>
<evidence type="ECO:0000256" key="19">
    <source>
        <dbReference type="ARBA" id="ARBA00079437"/>
    </source>
</evidence>
<feature type="domain" description="RanBP2-type" evidence="22">
    <location>
        <begin position="690"/>
        <end position="719"/>
    </location>
</feature>
<dbReference type="InterPro" id="IPR001876">
    <property type="entry name" value="Znf_RanBP2"/>
</dbReference>
<feature type="region of interest" description="Disordered" evidence="21">
    <location>
        <begin position="613"/>
        <end position="637"/>
    </location>
</feature>
<keyword evidence="10" id="KW-0653">Protein transport</keyword>
<dbReference type="FunFam" id="4.10.1060.10:FF:000001">
    <property type="entry name" value="Nuclear pore complex protein Nup153"/>
    <property type="match status" value="2"/>
</dbReference>
<keyword evidence="5" id="KW-0479">Metal-binding</keyword>
<feature type="compositionally biased region" description="Polar residues" evidence="21">
    <location>
        <begin position="747"/>
        <end position="756"/>
    </location>
</feature>
<evidence type="ECO:0000256" key="4">
    <source>
        <dbReference type="ARBA" id="ARBA00022448"/>
    </source>
</evidence>
<keyword evidence="14" id="KW-0472">Membrane</keyword>
<keyword evidence="13" id="KW-0906">Nuclear pore complex</keyword>
<dbReference type="InterPro" id="IPR036443">
    <property type="entry name" value="Znf_RanBP2_sf"/>
</dbReference>
<evidence type="ECO:0000313" key="23">
    <source>
        <dbReference type="EMBL" id="KAK2574531.1"/>
    </source>
</evidence>
<keyword evidence="11" id="KW-0811">Translocation</keyword>
<feature type="compositionally biased region" description="Polar residues" evidence="21">
    <location>
        <begin position="341"/>
        <end position="350"/>
    </location>
</feature>
<feature type="domain" description="RanBP2-type" evidence="22">
    <location>
        <begin position="791"/>
        <end position="820"/>
    </location>
</feature>
<evidence type="ECO:0000259" key="22">
    <source>
        <dbReference type="PROSITE" id="PS50199"/>
    </source>
</evidence>